<dbReference type="Proteomes" id="UP000631114">
    <property type="component" value="Unassembled WGS sequence"/>
</dbReference>
<dbReference type="OrthoDB" id="1436970at2759"/>
<accession>A0A835LLS8</accession>
<name>A0A835LLS8_9MAGN</name>
<feature type="compositionally biased region" description="Polar residues" evidence="1">
    <location>
        <begin position="1"/>
        <end position="17"/>
    </location>
</feature>
<feature type="region of interest" description="Disordered" evidence="1">
    <location>
        <begin position="1"/>
        <end position="25"/>
    </location>
</feature>
<comment type="caution">
    <text evidence="2">The sequence shown here is derived from an EMBL/GenBank/DDBJ whole genome shotgun (WGS) entry which is preliminary data.</text>
</comment>
<dbReference type="AlphaFoldDB" id="A0A835LLS8"/>
<proteinExistence type="predicted"/>
<gene>
    <name evidence="2" type="ORF">IFM89_007502</name>
</gene>
<dbReference type="EMBL" id="JADFTS010000007">
    <property type="protein sequence ID" value="KAF9596184.1"/>
    <property type="molecule type" value="Genomic_DNA"/>
</dbReference>
<evidence type="ECO:0000256" key="1">
    <source>
        <dbReference type="SAM" id="MobiDB-lite"/>
    </source>
</evidence>
<keyword evidence="3" id="KW-1185">Reference proteome</keyword>
<evidence type="ECO:0000313" key="2">
    <source>
        <dbReference type="EMBL" id="KAF9596184.1"/>
    </source>
</evidence>
<organism evidence="2 3">
    <name type="scientific">Coptis chinensis</name>
    <dbReference type="NCBI Taxonomy" id="261450"/>
    <lineage>
        <taxon>Eukaryota</taxon>
        <taxon>Viridiplantae</taxon>
        <taxon>Streptophyta</taxon>
        <taxon>Embryophyta</taxon>
        <taxon>Tracheophyta</taxon>
        <taxon>Spermatophyta</taxon>
        <taxon>Magnoliopsida</taxon>
        <taxon>Ranunculales</taxon>
        <taxon>Ranunculaceae</taxon>
        <taxon>Coptidoideae</taxon>
        <taxon>Coptis</taxon>
    </lineage>
</organism>
<reference evidence="2 3" key="1">
    <citation type="submission" date="2020-10" db="EMBL/GenBank/DDBJ databases">
        <title>The Coptis chinensis genome and diversification of protoberbering-type alkaloids.</title>
        <authorList>
            <person name="Wang B."/>
            <person name="Shu S."/>
            <person name="Song C."/>
            <person name="Liu Y."/>
        </authorList>
    </citation>
    <scope>NUCLEOTIDE SEQUENCE [LARGE SCALE GENOMIC DNA]</scope>
    <source>
        <strain evidence="2">HL-2020</strain>
        <tissue evidence="2">Leaf</tissue>
    </source>
</reference>
<protein>
    <submittedName>
        <fullName evidence="2">Uncharacterized protein</fullName>
    </submittedName>
</protein>
<sequence>MVETSSGHLEASLTAQEQGAADHEAEQVLQLDIDCENEGLAQQVEHQETKLDNLLDQEATMWKEKSGNKWYKHGDRCTSFFFHYGQNQKKQSFDKRIAR</sequence>
<evidence type="ECO:0000313" key="3">
    <source>
        <dbReference type="Proteomes" id="UP000631114"/>
    </source>
</evidence>